<dbReference type="PANTHER" id="PTHR18968">
    <property type="entry name" value="THIAMINE PYROPHOSPHATE ENZYMES"/>
    <property type="match status" value="1"/>
</dbReference>
<feature type="domain" description="Thiamine pyrophosphate enzyme N-terminal TPP-binding" evidence="7">
    <location>
        <begin position="6"/>
        <end position="122"/>
    </location>
</feature>
<dbReference type="Pfam" id="PF02775">
    <property type="entry name" value="TPP_enzyme_C"/>
    <property type="match status" value="1"/>
</dbReference>
<evidence type="ECO:0000259" key="5">
    <source>
        <dbReference type="Pfam" id="PF00205"/>
    </source>
</evidence>
<dbReference type="KEGG" id="fcz:IMF26_04010"/>
<comment type="similarity">
    <text evidence="2 4">Belongs to the TPP enzyme family.</text>
</comment>
<evidence type="ECO:0000259" key="6">
    <source>
        <dbReference type="Pfam" id="PF02775"/>
    </source>
</evidence>
<dbReference type="CDD" id="cd02002">
    <property type="entry name" value="TPP_BFDC"/>
    <property type="match status" value="1"/>
</dbReference>
<dbReference type="InterPro" id="IPR045229">
    <property type="entry name" value="TPP_enz"/>
</dbReference>
<proteinExistence type="inferred from homology"/>
<dbReference type="GO" id="GO:0005948">
    <property type="term" value="C:acetolactate synthase complex"/>
    <property type="evidence" value="ECO:0007669"/>
    <property type="project" value="TreeGrafter"/>
</dbReference>
<dbReference type="PANTHER" id="PTHR18968:SF13">
    <property type="entry name" value="ACETOLACTATE SYNTHASE CATALYTIC SUBUNIT, MITOCHONDRIAL"/>
    <property type="match status" value="1"/>
</dbReference>
<evidence type="ECO:0000259" key="7">
    <source>
        <dbReference type="Pfam" id="PF02776"/>
    </source>
</evidence>
<dbReference type="PROSITE" id="PS00187">
    <property type="entry name" value="TPP_ENZYMES"/>
    <property type="match status" value="1"/>
</dbReference>
<dbReference type="Gene3D" id="3.40.50.970">
    <property type="match status" value="2"/>
</dbReference>
<dbReference type="Pfam" id="PF00205">
    <property type="entry name" value="TPP_enzyme_M"/>
    <property type="match status" value="1"/>
</dbReference>
<dbReference type="InterPro" id="IPR000399">
    <property type="entry name" value="TPP-bd_CS"/>
</dbReference>
<evidence type="ECO:0000256" key="3">
    <source>
        <dbReference type="ARBA" id="ARBA00023052"/>
    </source>
</evidence>
<dbReference type="GO" id="GO:0009097">
    <property type="term" value="P:isoleucine biosynthetic process"/>
    <property type="evidence" value="ECO:0007669"/>
    <property type="project" value="TreeGrafter"/>
</dbReference>
<dbReference type="EMBL" id="CP062796">
    <property type="protein sequence ID" value="QUL99228.1"/>
    <property type="molecule type" value="Genomic_DNA"/>
</dbReference>
<dbReference type="InterPro" id="IPR012001">
    <property type="entry name" value="Thiamin_PyroP_enz_TPP-bd_dom"/>
</dbReference>
<dbReference type="GO" id="GO:0050660">
    <property type="term" value="F:flavin adenine dinucleotide binding"/>
    <property type="evidence" value="ECO:0007669"/>
    <property type="project" value="TreeGrafter"/>
</dbReference>
<feature type="domain" description="Thiamine pyrophosphate enzyme central" evidence="5">
    <location>
        <begin position="196"/>
        <end position="328"/>
    </location>
</feature>
<dbReference type="Pfam" id="PF02776">
    <property type="entry name" value="TPP_enzyme_N"/>
    <property type="match status" value="1"/>
</dbReference>
<sequence>MAKREMTGAQAFLETLRSWGTEYVFGVPGTTEAKLLDTWVDYKDIKYILTTHESVAVSMADGYSRASGKPGVVSLHTNVGLANGIGQIHNAKVNDIPLVITAGIKHTKIQGRTAFTTSHDIQESVKQYTKWDWTVLRPDAMSENLSRALKIATTYPTGPTFLAIPEDMQSGKAEIEIAEADGFRLPSAVRACPKEIEKAARMLLEAERPVIVTGSNVTKEGGWNEIIELAELTGVPVAEDSRVDFASFPTNHPQYVGPFNAFADVIKKADVILVVGMRLFTEFSVPTGPVIPETAKLIHMHSDPFEVAKLYPVSVGLVCDCKSGLRDLVQAVKAIGVDEAWRQKQLSRASELNASLKAKWDNGRKSVRGGKPIQRELLVFGICDIMDDETTVVNEGVTTGSILVNYLPRTNPKAWFATSGGCLGWGTGAALGVKIAWPERKVVALLGDGCLQFGIQALATAAKMNLAVTYVVAHNDIYAAVKEGILRVKGRAVETDTFPGTDISGPDYAKIAEGFGLTSFKVTEPEEILPTLRKAVSLNKPTLVDVYVESDVRLVDRF</sequence>
<dbReference type="GO" id="GO:0009099">
    <property type="term" value="P:L-valine biosynthetic process"/>
    <property type="evidence" value="ECO:0007669"/>
    <property type="project" value="TreeGrafter"/>
</dbReference>
<keyword evidence="3 4" id="KW-0786">Thiamine pyrophosphate</keyword>
<reference evidence="8" key="2">
    <citation type="journal article" date="2023" name="Biology">
        <title>Prokaryotic Life Associated with Coal-Fire Gas Vents Revealed by Metagenomics.</title>
        <authorList>
            <person name="Kadnikov V.V."/>
            <person name="Mardanov A.V."/>
            <person name="Beletsky A.V."/>
            <person name="Karnachuk O.V."/>
            <person name="Ravin N.V."/>
        </authorList>
    </citation>
    <scope>NUCLEOTIDE SEQUENCE</scope>
    <source>
        <strain evidence="8">Bu02</strain>
    </source>
</reference>
<dbReference type="InterPro" id="IPR011766">
    <property type="entry name" value="TPP_enzyme_TPP-bd"/>
</dbReference>
<feature type="domain" description="Thiamine pyrophosphate enzyme TPP-binding" evidence="6">
    <location>
        <begin position="403"/>
        <end position="546"/>
    </location>
</feature>
<evidence type="ECO:0000256" key="2">
    <source>
        <dbReference type="ARBA" id="ARBA00007812"/>
    </source>
</evidence>
<protein>
    <submittedName>
        <fullName evidence="8">Thiamine pyrophosphate-binding protein</fullName>
    </submittedName>
</protein>
<comment type="cofactor">
    <cofactor evidence="1">
        <name>thiamine diphosphate</name>
        <dbReference type="ChEBI" id="CHEBI:58937"/>
    </cofactor>
</comment>
<evidence type="ECO:0000256" key="1">
    <source>
        <dbReference type="ARBA" id="ARBA00001964"/>
    </source>
</evidence>
<dbReference type="GO" id="GO:0030976">
    <property type="term" value="F:thiamine pyrophosphate binding"/>
    <property type="evidence" value="ECO:0007669"/>
    <property type="project" value="InterPro"/>
</dbReference>
<gene>
    <name evidence="8" type="ORF">IMF26_04010</name>
</gene>
<name>A0AAT9LGD4_9FIRM</name>
<dbReference type="SUPFAM" id="SSF52518">
    <property type="entry name" value="Thiamin diphosphate-binding fold (THDP-binding)"/>
    <property type="match status" value="2"/>
</dbReference>
<dbReference type="GO" id="GO:0003984">
    <property type="term" value="F:acetolactate synthase activity"/>
    <property type="evidence" value="ECO:0007669"/>
    <property type="project" value="TreeGrafter"/>
</dbReference>
<dbReference type="InterPro" id="IPR029061">
    <property type="entry name" value="THDP-binding"/>
</dbReference>
<organism evidence="8">
    <name type="scientific">Candidatus Fermentithermobacillus carboniphilus</name>
    <dbReference type="NCBI Taxonomy" id="3085328"/>
    <lineage>
        <taxon>Bacteria</taxon>
        <taxon>Bacillati</taxon>
        <taxon>Bacillota</taxon>
        <taxon>Candidatus Fermentithermobacillia</taxon>
        <taxon>Candidatus Fermentithermobacillales</taxon>
        <taxon>Candidatus Fermentithermobacillaceae</taxon>
        <taxon>Candidatus Fermentithermobacillus</taxon>
    </lineage>
</organism>
<dbReference type="Gene3D" id="3.40.50.1220">
    <property type="entry name" value="TPP-binding domain"/>
    <property type="match status" value="1"/>
</dbReference>
<dbReference type="InterPro" id="IPR029035">
    <property type="entry name" value="DHS-like_NAD/FAD-binding_dom"/>
</dbReference>
<evidence type="ECO:0000313" key="8">
    <source>
        <dbReference type="EMBL" id="QUL99228.1"/>
    </source>
</evidence>
<accession>A0AAT9LGD4</accession>
<dbReference type="SUPFAM" id="SSF52467">
    <property type="entry name" value="DHS-like NAD/FAD-binding domain"/>
    <property type="match status" value="1"/>
</dbReference>
<dbReference type="GO" id="GO:0000287">
    <property type="term" value="F:magnesium ion binding"/>
    <property type="evidence" value="ECO:0007669"/>
    <property type="project" value="InterPro"/>
</dbReference>
<evidence type="ECO:0000256" key="4">
    <source>
        <dbReference type="RuleBase" id="RU362132"/>
    </source>
</evidence>
<reference evidence="8" key="1">
    <citation type="submission" date="2020-10" db="EMBL/GenBank/DDBJ databases">
        <authorList>
            <person name="Kadnikov V."/>
            <person name="Beletsky A.V."/>
            <person name="Mardanov A.V."/>
            <person name="Karnachuk O.V."/>
            <person name="Ravin N.V."/>
        </authorList>
    </citation>
    <scope>NUCLEOTIDE SEQUENCE</scope>
    <source>
        <strain evidence="8">Bu02</strain>
    </source>
</reference>
<dbReference type="InterPro" id="IPR012000">
    <property type="entry name" value="Thiamin_PyroP_enz_cen_dom"/>
</dbReference>
<dbReference type="CDD" id="cd07035">
    <property type="entry name" value="TPP_PYR_POX_like"/>
    <property type="match status" value="1"/>
</dbReference>
<dbReference type="AlphaFoldDB" id="A0AAT9LGD4"/>